<keyword evidence="1" id="KW-0479">Metal-binding</keyword>
<feature type="domain" description="EngB-type G" evidence="5">
    <location>
        <begin position="109"/>
        <end position="292"/>
    </location>
</feature>
<organism evidence="6 7">
    <name type="scientific">Emydomyces testavorans</name>
    <dbReference type="NCBI Taxonomy" id="2070801"/>
    <lineage>
        <taxon>Eukaryota</taxon>
        <taxon>Fungi</taxon>
        <taxon>Dikarya</taxon>
        <taxon>Ascomycota</taxon>
        <taxon>Pezizomycotina</taxon>
        <taxon>Eurotiomycetes</taxon>
        <taxon>Eurotiomycetidae</taxon>
        <taxon>Onygenales</taxon>
        <taxon>Nannizziopsiaceae</taxon>
        <taxon>Emydomyces</taxon>
    </lineage>
</organism>
<dbReference type="PROSITE" id="PS51706">
    <property type="entry name" value="G_ENGB"/>
    <property type="match status" value="1"/>
</dbReference>
<evidence type="ECO:0000313" key="7">
    <source>
        <dbReference type="Proteomes" id="UP001219355"/>
    </source>
</evidence>
<dbReference type="InterPro" id="IPR030393">
    <property type="entry name" value="G_ENGB_dom"/>
</dbReference>
<accession>A0AAF0IK71</accession>
<dbReference type="EMBL" id="CP120630">
    <property type="protein sequence ID" value="WEW60640.1"/>
    <property type="molecule type" value="Genomic_DNA"/>
</dbReference>
<dbReference type="Proteomes" id="UP001219355">
    <property type="component" value="Chromosome 4"/>
</dbReference>
<evidence type="ECO:0000256" key="4">
    <source>
        <dbReference type="ARBA" id="ARBA00023134"/>
    </source>
</evidence>
<dbReference type="InterPro" id="IPR027417">
    <property type="entry name" value="P-loop_NTPase"/>
</dbReference>
<keyword evidence="2" id="KW-0547">Nucleotide-binding</keyword>
<dbReference type="Gene3D" id="3.40.50.300">
    <property type="entry name" value="P-loop containing nucleotide triphosphate hydrolases"/>
    <property type="match status" value="1"/>
</dbReference>
<keyword evidence="7" id="KW-1185">Reference proteome</keyword>
<gene>
    <name evidence="6" type="ORF">PRK78_006127</name>
</gene>
<reference evidence="6" key="1">
    <citation type="submission" date="2023-03" db="EMBL/GenBank/DDBJ databases">
        <title>Emydomyces testavorans Genome Sequence.</title>
        <authorList>
            <person name="Hoyer L."/>
        </authorList>
    </citation>
    <scope>NUCLEOTIDE SEQUENCE</scope>
    <source>
        <strain evidence="6">16-2883</strain>
    </source>
</reference>
<evidence type="ECO:0000313" key="6">
    <source>
        <dbReference type="EMBL" id="WEW60640.1"/>
    </source>
</evidence>
<dbReference type="Pfam" id="PF01926">
    <property type="entry name" value="MMR_HSR1"/>
    <property type="match status" value="1"/>
</dbReference>
<evidence type="ECO:0000256" key="2">
    <source>
        <dbReference type="ARBA" id="ARBA00022741"/>
    </source>
</evidence>
<dbReference type="AlphaFoldDB" id="A0AAF0IK71"/>
<keyword evidence="3" id="KW-0460">Magnesium</keyword>
<dbReference type="PANTHER" id="PTHR46498:SF1">
    <property type="entry name" value="GTP-BINDING PROTEIN 8"/>
    <property type="match status" value="1"/>
</dbReference>
<sequence length="330" mass="36809">MRSHILRTRCLSNRDFVRILRRSYATSTREQLEQFHTPESTFASQQMQNAQLTVPSPRKVTPESYCFYRDTLPPQPSQLEYADHFFSASKHSPIHLWASSLFRTIPVSLIPEIAFIGRSNVGKSSIINALVGEDICASSSKPGRTRTMTSIGAGGTKGGGSKIALVDTPGYGKGSHAEWGREIEKYLEKRRQLRRIFLLIDAAVGLKTRDHDVLSLLRHFAIPYQLVLTKLDHAVALENQKAKTKAKARDCHSDLIRFSQTVQDILASAQPTNPSVEGPGPLGDVIACSIQGETIKHRKSAIGMNALRWAILLATGFDQIPKDFKRRRHL</sequence>
<dbReference type="PRINTS" id="PR00326">
    <property type="entry name" value="GTP1OBG"/>
</dbReference>
<evidence type="ECO:0000256" key="1">
    <source>
        <dbReference type="ARBA" id="ARBA00022723"/>
    </source>
</evidence>
<proteinExistence type="predicted"/>
<dbReference type="PANTHER" id="PTHR46498">
    <property type="entry name" value="GTP-BINDING PROTEIN 8"/>
    <property type="match status" value="1"/>
</dbReference>
<dbReference type="InterPro" id="IPR006073">
    <property type="entry name" value="GTP-bd"/>
</dbReference>
<dbReference type="GO" id="GO:0046872">
    <property type="term" value="F:metal ion binding"/>
    <property type="evidence" value="ECO:0007669"/>
    <property type="project" value="UniProtKB-KW"/>
</dbReference>
<dbReference type="GO" id="GO:0005739">
    <property type="term" value="C:mitochondrion"/>
    <property type="evidence" value="ECO:0007669"/>
    <property type="project" value="TreeGrafter"/>
</dbReference>
<protein>
    <recommendedName>
        <fullName evidence="5">EngB-type G domain-containing protein</fullName>
    </recommendedName>
</protein>
<keyword evidence="4" id="KW-0342">GTP-binding</keyword>
<name>A0AAF0IK71_9EURO</name>
<dbReference type="GO" id="GO:0005525">
    <property type="term" value="F:GTP binding"/>
    <property type="evidence" value="ECO:0007669"/>
    <property type="project" value="UniProtKB-KW"/>
</dbReference>
<dbReference type="InterPro" id="IPR052279">
    <property type="entry name" value="EngB_GTPase"/>
</dbReference>
<evidence type="ECO:0000259" key="5">
    <source>
        <dbReference type="PROSITE" id="PS51706"/>
    </source>
</evidence>
<evidence type="ECO:0000256" key="3">
    <source>
        <dbReference type="ARBA" id="ARBA00022842"/>
    </source>
</evidence>
<dbReference type="CDD" id="cd01876">
    <property type="entry name" value="YihA_EngB"/>
    <property type="match status" value="1"/>
</dbReference>
<dbReference type="SUPFAM" id="SSF52540">
    <property type="entry name" value="P-loop containing nucleoside triphosphate hydrolases"/>
    <property type="match status" value="1"/>
</dbReference>